<reference evidence="10 11" key="1">
    <citation type="journal article" date="2015" name="Fungal Genet. Biol.">
        <title>Evolution of novel wood decay mechanisms in Agaricales revealed by the genome sequences of Fistulina hepatica and Cylindrobasidium torrendii.</title>
        <authorList>
            <person name="Floudas D."/>
            <person name="Held B.W."/>
            <person name="Riley R."/>
            <person name="Nagy L.G."/>
            <person name="Koehler G."/>
            <person name="Ransdell A.S."/>
            <person name="Younus H."/>
            <person name="Chow J."/>
            <person name="Chiniquy J."/>
            <person name="Lipzen A."/>
            <person name="Tritt A."/>
            <person name="Sun H."/>
            <person name="Haridas S."/>
            <person name="LaButti K."/>
            <person name="Ohm R.A."/>
            <person name="Kues U."/>
            <person name="Blanchette R.A."/>
            <person name="Grigoriev I.V."/>
            <person name="Minto R.E."/>
            <person name="Hibbett D.S."/>
        </authorList>
    </citation>
    <scope>NUCLEOTIDE SEQUENCE [LARGE SCALE GENOMIC DNA]</scope>
    <source>
        <strain evidence="10 11">FP15055 ss-10</strain>
    </source>
</reference>
<dbReference type="Pfam" id="PF00241">
    <property type="entry name" value="Cofilin_ADF"/>
    <property type="match status" value="2"/>
</dbReference>
<comment type="similarity">
    <text evidence="2">Belongs to the actin-binding proteins ADF family. Twinfilin subfamily.</text>
</comment>
<evidence type="ECO:0000256" key="8">
    <source>
        <dbReference type="SAM" id="MobiDB-lite"/>
    </source>
</evidence>
<dbReference type="GO" id="GO:0030042">
    <property type="term" value="P:actin filament depolymerization"/>
    <property type="evidence" value="ECO:0007669"/>
    <property type="project" value="TreeGrafter"/>
</dbReference>
<dbReference type="PROSITE" id="PS51263">
    <property type="entry name" value="ADF_H"/>
    <property type="match status" value="2"/>
</dbReference>
<proteinExistence type="inferred from homology"/>
<evidence type="ECO:0000313" key="11">
    <source>
        <dbReference type="Proteomes" id="UP000054007"/>
    </source>
</evidence>
<evidence type="ECO:0000256" key="7">
    <source>
        <dbReference type="ARBA" id="ARBA00038532"/>
    </source>
</evidence>
<dbReference type="SUPFAM" id="SSF55753">
    <property type="entry name" value="Actin depolymerizing proteins"/>
    <property type="match status" value="2"/>
</dbReference>
<evidence type="ECO:0000256" key="5">
    <source>
        <dbReference type="ARBA" id="ARBA00023203"/>
    </source>
</evidence>
<dbReference type="Proteomes" id="UP000054007">
    <property type="component" value="Unassembled WGS sequence"/>
</dbReference>
<evidence type="ECO:0000256" key="6">
    <source>
        <dbReference type="ARBA" id="ARBA00023212"/>
    </source>
</evidence>
<accession>A0A0D7AXG5</accession>
<feature type="domain" description="ADF-H" evidence="9">
    <location>
        <begin position="175"/>
        <end position="315"/>
    </location>
</feature>
<feature type="compositionally biased region" description="Basic and acidic residues" evidence="8">
    <location>
        <begin position="319"/>
        <end position="330"/>
    </location>
</feature>
<dbReference type="EMBL" id="KN880842">
    <property type="protein sequence ID" value="KIY61971.1"/>
    <property type="molecule type" value="Genomic_DNA"/>
</dbReference>
<evidence type="ECO:0000313" key="10">
    <source>
        <dbReference type="EMBL" id="KIY61971.1"/>
    </source>
</evidence>
<keyword evidence="11" id="KW-1185">Reference proteome</keyword>
<name>A0A0D7AXG5_9AGAR</name>
<comment type="subcellular location">
    <subcellularLocation>
        <location evidence="1">Cytoplasm</location>
        <location evidence="1">Cytoskeleton</location>
    </subcellularLocation>
</comment>
<dbReference type="GO" id="GO:0005884">
    <property type="term" value="C:actin filament"/>
    <property type="evidence" value="ECO:0007669"/>
    <property type="project" value="TreeGrafter"/>
</dbReference>
<keyword evidence="3" id="KW-0963">Cytoplasm</keyword>
<dbReference type="GO" id="GO:0051016">
    <property type="term" value="P:barbed-end actin filament capping"/>
    <property type="evidence" value="ECO:0007669"/>
    <property type="project" value="TreeGrafter"/>
</dbReference>
<evidence type="ECO:0000259" key="9">
    <source>
        <dbReference type="PROSITE" id="PS51263"/>
    </source>
</evidence>
<keyword evidence="6" id="KW-0206">Cytoskeleton</keyword>
<dbReference type="AlphaFoldDB" id="A0A0D7AXG5"/>
<evidence type="ECO:0000256" key="4">
    <source>
        <dbReference type="ARBA" id="ARBA00022737"/>
    </source>
</evidence>
<dbReference type="PANTHER" id="PTHR13759">
    <property type="entry name" value="TWINFILIN"/>
    <property type="match status" value="1"/>
</dbReference>
<sequence>MSATSGIGATTELTAAFSAAVESKNVRFIKVSIVNEALIPDLTIPISGTLLEDLEKLQSTDVLKDDVPAYVLTKLDDPPADWLAIFYVPDTAKVRDKMLYASSRAPLLRSLSSTTFTDSLFATDKTDITPDAYKAHLRSKDAPKPMSAQEKEMEQIKATERQASGVTYEGSHMRSGPVGWTWGEGVEDALRNLDDSEESALVVLKLDTKGETLLLDSTSNPSADELGSKLPQNEPCYAFFAWPHSFVSPPRRDIVFIYSCPPQSPAKFRMMYSSGCLTTPMQAKPLFAKSNLLARKVETSEPHELNENYLKDEFGFKSAESKPAADENKPFARPKGPPRRR</sequence>
<dbReference type="OrthoDB" id="10006997at2759"/>
<dbReference type="GO" id="GO:0003785">
    <property type="term" value="F:actin monomer binding"/>
    <property type="evidence" value="ECO:0007669"/>
    <property type="project" value="TreeGrafter"/>
</dbReference>
<feature type="region of interest" description="Disordered" evidence="8">
    <location>
        <begin position="319"/>
        <end position="341"/>
    </location>
</feature>
<dbReference type="GO" id="GO:0005737">
    <property type="term" value="C:cytoplasm"/>
    <property type="evidence" value="ECO:0007669"/>
    <property type="project" value="TreeGrafter"/>
</dbReference>
<dbReference type="PANTHER" id="PTHR13759:SF1">
    <property type="entry name" value="TWINFILIN"/>
    <property type="match status" value="1"/>
</dbReference>
<dbReference type="STRING" id="1314674.A0A0D7AXG5"/>
<dbReference type="InterPro" id="IPR028458">
    <property type="entry name" value="Twinfilin"/>
</dbReference>
<organism evidence="10 11">
    <name type="scientific">Cylindrobasidium torrendii FP15055 ss-10</name>
    <dbReference type="NCBI Taxonomy" id="1314674"/>
    <lineage>
        <taxon>Eukaryota</taxon>
        <taxon>Fungi</taxon>
        <taxon>Dikarya</taxon>
        <taxon>Basidiomycota</taxon>
        <taxon>Agaricomycotina</taxon>
        <taxon>Agaricomycetes</taxon>
        <taxon>Agaricomycetidae</taxon>
        <taxon>Agaricales</taxon>
        <taxon>Marasmiineae</taxon>
        <taxon>Physalacriaceae</taxon>
        <taxon>Cylindrobasidium</taxon>
    </lineage>
</organism>
<dbReference type="FunFam" id="3.40.20.10:FF:000042">
    <property type="entry name" value="Actin depolymerizing protein"/>
    <property type="match status" value="1"/>
</dbReference>
<dbReference type="SMART" id="SM00102">
    <property type="entry name" value="ADF"/>
    <property type="match status" value="2"/>
</dbReference>
<evidence type="ECO:0000256" key="3">
    <source>
        <dbReference type="ARBA" id="ARBA00022490"/>
    </source>
</evidence>
<dbReference type="CDD" id="cd11285">
    <property type="entry name" value="ADF_Twf-N_like"/>
    <property type="match status" value="1"/>
</dbReference>
<evidence type="ECO:0000256" key="2">
    <source>
        <dbReference type="ARBA" id="ARBA00009557"/>
    </source>
</evidence>
<dbReference type="InterPro" id="IPR029006">
    <property type="entry name" value="ADF-H/Gelsolin-like_dom_sf"/>
</dbReference>
<comment type="subunit">
    <text evidence="7">Interacts with G-actin; ADP-actin form.</text>
</comment>
<protein>
    <submittedName>
        <fullName evidence="10">Actin depolymerizing protein</fullName>
    </submittedName>
</protein>
<dbReference type="Gene3D" id="3.40.20.10">
    <property type="entry name" value="Severin"/>
    <property type="match status" value="2"/>
</dbReference>
<dbReference type="GO" id="GO:0051015">
    <property type="term" value="F:actin filament binding"/>
    <property type="evidence" value="ECO:0007669"/>
    <property type="project" value="TreeGrafter"/>
</dbReference>
<feature type="domain" description="ADF-H" evidence="9">
    <location>
        <begin position="4"/>
        <end position="138"/>
    </location>
</feature>
<dbReference type="InterPro" id="IPR002108">
    <property type="entry name" value="ADF-H"/>
</dbReference>
<keyword evidence="5" id="KW-0009">Actin-binding</keyword>
<evidence type="ECO:0000256" key="1">
    <source>
        <dbReference type="ARBA" id="ARBA00004245"/>
    </source>
</evidence>
<gene>
    <name evidence="10" type="ORF">CYLTODRAFT_427253</name>
</gene>
<keyword evidence="4" id="KW-0677">Repeat</keyword>